<keyword evidence="3" id="KW-1185">Reference proteome</keyword>
<keyword evidence="1" id="KW-0175">Coiled coil</keyword>
<name>A0A849C227_9NOCA</name>
<reference evidence="2 3" key="1">
    <citation type="submission" date="2020-05" db="EMBL/GenBank/DDBJ databases">
        <title>MicrobeNet Type strains.</title>
        <authorList>
            <person name="Nicholson A.C."/>
        </authorList>
    </citation>
    <scope>NUCLEOTIDE SEQUENCE [LARGE SCALE GENOMIC DNA]</scope>
    <source>
        <strain evidence="2 3">JCM 3224</strain>
    </source>
</reference>
<evidence type="ECO:0000313" key="3">
    <source>
        <dbReference type="Proteomes" id="UP000586827"/>
    </source>
</evidence>
<evidence type="ECO:0000256" key="1">
    <source>
        <dbReference type="SAM" id="Coils"/>
    </source>
</evidence>
<dbReference type="Proteomes" id="UP000586827">
    <property type="component" value="Unassembled WGS sequence"/>
</dbReference>
<gene>
    <name evidence="2" type="ORF">HLB23_23505</name>
</gene>
<accession>A0A849C227</accession>
<comment type="caution">
    <text evidence="2">The sequence shown here is derived from an EMBL/GenBank/DDBJ whole genome shotgun (WGS) entry which is preliminary data.</text>
</comment>
<proteinExistence type="predicted"/>
<evidence type="ECO:0000313" key="2">
    <source>
        <dbReference type="EMBL" id="NNH72793.1"/>
    </source>
</evidence>
<organism evidence="2 3">
    <name type="scientific">Nocardia uniformis</name>
    <dbReference type="NCBI Taxonomy" id="53432"/>
    <lineage>
        <taxon>Bacteria</taxon>
        <taxon>Bacillati</taxon>
        <taxon>Actinomycetota</taxon>
        <taxon>Actinomycetes</taxon>
        <taxon>Mycobacteriales</taxon>
        <taxon>Nocardiaceae</taxon>
        <taxon>Nocardia</taxon>
    </lineage>
</organism>
<dbReference type="AlphaFoldDB" id="A0A849C227"/>
<dbReference type="RefSeq" id="WP_067524042.1">
    <property type="nucleotide sequence ID" value="NZ_JABELX010000008.1"/>
</dbReference>
<feature type="coiled-coil region" evidence="1">
    <location>
        <begin position="279"/>
        <end position="316"/>
    </location>
</feature>
<dbReference type="EMBL" id="JABELX010000008">
    <property type="protein sequence ID" value="NNH72793.1"/>
    <property type="molecule type" value="Genomic_DNA"/>
</dbReference>
<protein>
    <submittedName>
        <fullName evidence="2">Uncharacterized protein</fullName>
    </submittedName>
</protein>
<sequence>MSEYQYYEFVAVDRPLTESQQAQVRELSTRARITATRFVNEYHWGNFKGDPVRMVERYYDAHLYVTTWGTHRFLFKLPRTALGLDVVDQYCVGDYVTAWTVGEHLLIDMTSDEYDGDWEESAEDSLSVLIGVRSELASGDLRALYLAWLAGYGTWERDEDAFDRDHDEQLGPPVPPGLRALTAPQLALAEFLRVDPDVLEVAARASPNLAATTDDPSAVAAWISSLDIADKDGLLLRVALGESTAVRAELLRRYRGGAAQPAMAGTRTVTDLLDGAARHRAERERVQAAERDRELARQEAEHLRERERRLRRLTTEGEAVWGRVEALVETGRGRSYDEAAELLADLRELAERDGYTNEFACRVANLRERHARRPAFLRRLADPNITR</sequence>